<dbReference type="InterPro" id="IPR011089">
    <property type="entry name" value="GmrSD_C"/>
</dbReference>
<dbReference type="Pfam" id="PF07510">
    <property type="entry name" value="GmrSD_C"/>
    <property type="match status" value="1"/>
</dbReference>
<keyword evidence="3" id="KW-0378">Hydrolase</keyword>
<dbReference type="GO" id="GO:0004519">
    <property type="term" value="F:endonuclease activity"/>
    <property type="evidence" value="ECO:0007669"/>
    <property type="project" value="UniProtKB-KW"/>
</dbReference>
<reference evidence="3" key="1">
    <citation type="submission" date="2019-05" db="EMBL/GenBank/DDBJ databases">
        <title>Whole genome sequencing of Pseudanabaena catenata USMAC16.</title>
        <authorList>
            <person name="Khan Z."/>
            <person name="Omar W.M."/>
            <person name="Convey P."/>
            <person name="Merican F."/>
            <person name="Najimudin N."/>
        </authorList>
    </citation>
    <scope>NUCLEOTIDE SEQUENCE</scope>
    <source>
        <strain evidence="3">USMAC16</strain>
    </source>
</reference>
<comment type="caution">
    <text evidence="3">The sequence shown here is derived from an EMBL/GenBank/DDBJ whole genome shotgun (WGS) entry which is preliminary data.</text>
</comment>
<dbReference type="AlphaFoldDB" id="A0A9X4MBH9"/>
<dbReference type="RefSeq" id="WP_009626782.1">
    <property type="nucleotide sequence ID" value="NZ_VBTY01000059.1"/>
</dbReference>
<sequence length="566" mass="66252">MKIEASDKEVQEIFSLGYFKIPRFQRPYSWTDEEVDNFWEDVINRADGHYFIGSMVVYQTDKPYFGIVDGQQRLTTITLILAAIRNAFLEYRDVDLAKGVHGFIEKANLENKNEYILNSETSYPYLQGYIQSFQKEEIECKVGSEEQNLKSAFELIERKLYLKIPRFDGTNFLQEAETQTIIENLKKIRDKVRSLKLVFIQLDNEDDAYLIFETLNTRGKDLTTSDLVKNLLLQNLRSSNITLDSSKETWNLISDKFDDNALENFLYHYWLSKHGDTIKKKLFGEIKKYIDCSSKHESEDKSRLLLLELKKNSDYYLSIISPDNYSWSPEEKDTIQKSLRALRLFNVKQQSSMILSLIRAYREKKMTLRVLGKVLWQIECFHFIFNAIASERSSGSIAPLYSKFAQELSKTDNKDRIQSINSELMRKLKEQIPKFDEFEVKFMGLIYTKNKQRDKKIIQYILEKFIGKNINGLPIDHASASIEHLLPQSKGDEAIIGNIGNLLLIDKTTNAEELKNFDFSRKIQILKSKKYPLDNHLLNASQWTEDEITKRGKSMAHKAYYEIWRI</sequence>
<dbReference type="InterPro" id="IPR004919">
    <property type="entry name" value="GmrSD_N"/>
</dbReference>
<gene>
    <name evidence="3" type="ORF">FEV09_08995</name>
</gene>
<protein>
    <submittedName>
        <fullName evidence="3">DUF262 domain-containing HNH endonuclease family protein</fullName>
    </submittedName>
</protein>
<evidence type="ECO:0000313" key="3">
    <source>
        <dbReference type="EMBL" id="MDG3494696.1"/>
    </source>
</evidence>
<dbReference type="PANTHER" id="PTHR35149:SF2">
    <property type="entry name" value="DUF262 DOMAIN-CONTAINING PROTEIN"/>
    <property type="match status" value="1"/>
</dbReference>
<organism evidence="3 4">
    <name type="scientific">Pseudanabaena catenata USMAC16</name>
    <dbReference type="NCBI Taxonomy" id="1855837"/>
    <lineage>
        <taxon>Bacteria</taxon>
        <taxon>Bacillati</taxon>
        <taxon>Cyanobacteriota</taxon>
        <taxon>Cyanophyceae</taxon>
        <taxon>Pseudanabaenales</taxon>
        <taxon>Pseudanabaenaceae</taxon>
        <taxon>Pseudanabaena</taxon>
    </lineage>
</organism>
<dbReference type="Pfam" id="PF03235">
    <property type="entry name" value="GmrSD_N"/>
    <property type="match status" value="1"/>
</dbReference>
<proteinExistence type="predicted"/>
<evidence type="ECO:0000313" key="4">
    <source>
        <dbReference type="Proteomes" id="UP001152872"/>
    </source>
</evidence>
<keyword evidence="3" id="KW-0540">Nuclease</keyword>
<dbReference type="EMBL" id="VBTY01000059">
    <property type="protein sequence ID" value="MDG3494696.1"/>
    <property type="molecule type" value="Genomic_DNA"/>
</dbReference>
<evidence type="ECO:0000259" key="1">
    <source>
        <dbReference type="Pfam" id="PF03235"/>
    </source>
</evidence>
<dbReference type="Proteomes" id="UP001152872">
    <property type="component" value="Unassembled WGS sequence"/>
</dbReference>
<feature type="domain" description="GmrSD restriction endonucleases N-terminal" evidence="1">
    <location>
        <begin position="12"/>
        <end position="233"/>
    </location>
</feature>
<dbReference type="PANTHER" id="PTHR35149">
    <property type="entry name" value="SLL5132 PROTEIN"/>
    <property type="match status" value="1"/>
</dbReference>
<keyword evidence="4" id="KW-1185">Reference proteome</keyword>
<accession>A0A9X4MBH9</accession>
<feature type="domain" description="GmrSD restriction endonucleases C-terminal" evidence="2">
    <location>
        <begin position="433"/>
        <end position="557"/>
    </location>
</feature>
<evidence type="ECO:0000259" key="2">
    <source>
        <dbReference type="Pfam" id="PF07510"/>
    </source>
</evidence>
<keyword evidence="3" id="KW-0255">Endonuclease</keyword>
<name>A0A9X4MBH9_9CYAN</name>